<dbReference type="PANTHER" id="PTHR46132:SF1">
    <property type="entry name" value="DIGALACTOSYLDIACYLGLYCEROL SYNTHASE 2, CHLOROPLASTIC"/>
    <property type="match status" value="1"/>
</dbReference>
<evidence type="ECO:0000256" key="5">
    <source>
        <dbReference type="ARBA" id="ARBA00022640"/>
    </source>
</evidence>
<name>A0AAN8SZE8_SOLBU</name>
<gene>
    <name evidence="8" type="ORF">RDI58_024122</name>
</gene>
<proteinExistence type="inferred from homology"/>
<reference evidence="8 9" key="1">
    <citation type="submission" date="2024-02" db="EMBL/GenBank/DDBJ databases">
        <title>de novo genome assembly of Solanum bulbocastanum strain 11H21.</title>
        <authorList>
            <person name="Hosaka A.J."/>
        </authorList>
    </citation>
    <scope>NUCLEOTIDE SEQUENCE [LARGE SCALE GENOMIC DNA]</scope>
    <source>
        <tissue evidence="8">Young leaves</tissue>
    </source>
</reference>
<dbReference type="EMBL" id="JBANQN010000010">
    <property type="protein sequence ID" value="KAK6777405.1"/>
    <property type="molecule type" value="Genomic_DNA"/>
</dbReference>
<keyword evidence="6" id="KW-0808">Transferase</keyword>
<evidence type="ECO:0000256" key="7">
    <source>
        <dbReference type="ARBA" id="ARBA00023136"/>
    </source>
</evidence>
<dbReference type="GO" id="GO:0009707">
    <property type="term" value="C:chloroplast outer membrane"/>
    <property type="evidence" value="ECO:0007669"/>
    <property type="project" value="TreeGrafter"/>
</dbReference>
<comment type="similarity">
    <text evidence="3">Belongs to the glycosyltransferase group 1 family. Glycosyltransferase 4 subfamily.</text>
</comment>
<accession>A0AAN8SZE8</accession>
<evidence type="ECO:0000256" key="6">
    <source>
        <dbReference type="ARBA" id="ARBA00022679"/>
    </source>
</evidence>
<keyword evidence="9" id="KW-1185">Reference proteome</keyword>
<dbReference type="Gene3D" id="3.40.50.2000">
    <property type="entry name" value="Glycogen Phosphorylase B"/>
    <property type="match status" value="1"/>
</dbReference>
<evidence type="ECO:0000313" key="9">
    <source>
        <dbReference type="Proteomes" id="UP001371456"/>
    </source>
</evidence>
<dbReference type="AlphaFoldDB" id="A0AAN8SZE8"/>
<evidence type="ECO:0000313" key="8">
    <source>
        <dbReference type="EMBL" id="KAK6777405.1"/>
    </source>
</evidence>
<dbReference type="GO" id="GO:0019375">
    <property type="term" value="P:galactolipid biosynthetic process"/>
    <property type="evidence" value="ECO:0007669"/>
    <property type="project" value="TreeGrafter"/>
</dbReference>
<dbReference type="CDD" id="cd01635">
    <property type="entry name" value="Glycosyltransferase_GTB-type"/>
    <property type="match status" value="1"/>
</dbReference>
<comment type="caution">
    <text evidence="8">The sequence shown here is derived from an EMBL/GenBank/DDBJ whole genome shotgun (WGS) entry which is preliminary data.</text>
</comment>
<organism evidence="8 9">
    <name type="scientific">Solanum bulbocastanum</name>
    <name type="common">Wild potato</name>
    <dbReference type="NCBI Taxonomy" id="147425"/>
    <lineage>
        <taxon>Eukaryota</taxon>
        <taxon>Viridiplantae</taxon>
        <taxon>Streptophyta</taxon>
        <taxon>Embryophyta</taxon>
        <taxon>Tracheophyta</taxon>
        <taxon>Spermatophyta</taxon>
        <taxon>Magnoliopsida</taxon>
        <taxon>eudicotyledons</taxon>
        <taxon>Gunneridae</taxon>
        <taxon>Pentapetalae</taxon>
        <taxon>asterids</taxon>
        <taxon>lamiids</taxon>
        <taxon>Solanales</taxon>
        <taxon>Solanaceae</taxon>
        <taxon>Solanoideae</taxon>
        <taxon>Solaneae</taxon>
        <taxon>Solanum</taxon>
    </lineage>
</organism>
<keyword evidence="5" id="KW-0934">Plastid</keyword>
<keyword evidence="7" id="KW-0472">Membrane</keyword>
<sequence length="542" mass="61944">MDKKHHIAIYTTASIPWLTGTSINPLFRAAYLAKDGEQKVTLVIPWLPLKDQEHVFPSGVKFNSHLEQEKCVRQWLEERTGFASNFSIRFYPGKFSLDKRSILALGDITVIIPDDEADVAVLEEPEHLTWFHHGKRWKKKFRLVVGIVHTNYLEYVKRERNAVEAFFLKQINSWVVDLYCHKPRSDGIEKRMLFHRRFFLVILPRSDGLEKRYSSTSKCCNFLLWQVIRLSAATQDLPRSLVCNVHGVNPKFLQIGMKTIEKQQNDNQAFSKGVYYIGKMLWSKGYKELLRLLRDHQKELTGLEIDLYGSGEDSAQIEVAFKKLELTVRVHPARDHADPLFHKLRWTFNYGMKAVYDWKNAAAGCTFCEKHDLTGIINFSYKVLLNPSTTDVVCTTTAEALAMGKIVVCANHPSNEFFMQFQNCRTYDDGKGFVKATLKALADEPAPLADKQRHELSWEAATERFLKSAQLDVVPVKKTSKTSSKSFLSTSFSLTRKLEDASASVHFMGTGFLSSQPDEEQCKELGLAIPSKKKGFSSGRWI</sequence>
<dbReference type="InterPro" id="IPR044525">
    <property type="entry name" value="DGDG1/2"/>
</dbReference>
<dbReference type="Proteomes" id="UP001371456">
    <property type="component" value="Unassembled WGS sequence"/>
</dbReference>
<evidence type="ECO:0000256" key="1">
    <source>
        <dbReference type="ARBA" id="ARBA00004229"/>
    </source>
</evidence>
<dbReference type="PANTHER" id="PTHR46132">
    <property type="entry name" value="DIGALACTOSYLDIACYLGLYCEROL SYNTHASE 2, CHLOROPLASTIC"/>
    <property type="match status" value="1"/>
</dbReference>
<evidence type="ECO:0000256" key="3">
    <source>
        <dbReference type="ARBA" id="ARBA00009481"/>
    </source>
</evidence>
<evidence type="ECO:0000256" key="4">
    <source>
        <dbReference type="ARBA" id="ARBA00022528"/>
    </source>
</evidence>
<keyword evidence="4" id="KW-0150">Chloroplast</keyword>
<evidence type="ECO:0008006" key="10">
    <source>
        <dbReference type="Google" id="ProtNLM"/>
    </source>
</evidence>
<dbReference type="GO" id="GO:0046481">
    <property type="term" value="F:digalactosyldiacylglycerol synthase activity"/>
    <property type="evidence" value="ECO:0007669"/>
    <property type="project" value="InterPro"/>
</dbReference>
<comment type="subcellular location">
    <subcellularLocation>
        <location evidence="2">Membrane</location>
    </subcellularLocation>
    <subcellularLocation>
        <location evidence="1">Plastid</location>
        <location evidence="1">Chloroplast</location>
    </subcellularLocation>
</comment>
<evidence type="ECO:0000256" key="2">
    <source>
        <dbReference type="ARBA" id="ARBA00004370"/>
    </source>
</evidence>
<protein>
    <recommendedName>
        <fullName evidence="10">Digalactosyldiacylglycerol synthase 2, chloroplastic</fullName>
    </recommendedName>
</protein>